<dbReference type="InterPro" id="IPR035484">
    <property type="entry name" value="SIS_PGI/PMI_1"/>
</dbReference>
<dbReference type="PROSITE" id="PS51464">
    <property type="entry name" value="SIS"/>
    <property type="match status" value="1"/>
</dbReference>
<dbReference type="GO" id="GO:0005975">
    <property type="term" value="P:carbohydrate metabolic process"/>
    <property type="evidence" value="ECO:0007669"/>
    <property type="project" value="InterPro"/>
</dbReference>
<sequence length="301" mass="33298">MLENYLKWPELFEEAKGIEVPEVRGERVVYTGMGGSYIPGKVAEILDFPVDYASVPGIPRRVDEKTVVIAVSYSGTTGETIEAVKMALKKGSKVIVITSGGNLEKLARENNVPVVKVKGLSQTRYSFPVLFTPVLKLLSYLSGAKLNLDLLKEGIVQGKERMMKLAEELVTSINGVIPVFYASKYFPIAIRFKQEVNENAKYPAFYGEIPEVNHNEIESYASGKYLLPVVIGNEDLDKVTSQVLNARQIQPTFSDVLMNISSLMFLAGVMSIKLAERMGVNPEKLSIIPKARSLTSNLFKL</sequence>
<dbReference type="GO" id="GO:0004347">
    <property type="term" value="F:glucose-6-phosphate isomerase activity"/>
    <property type="evidence" value="ECO:0007669"/>
    <property type="project" value="InterPro"/>
</dbReference>
<organism evidence="4">
    <name type="scientific">Candidatus Aramenus sulfurataquae</name>
    <dbReference type="NCBI Taxonomy" id="1326980"/>
    <lineage>
        <taxon>Archaea</taxon>
        <taxon>Thermoproteota</taxon>
        <taxon>Thermoprotei</taxon>
        <taxon>Sulfolobales</taxon>
        <taxon>Sulfolobaceae</taxon>
        <taxon>Candidatus Aramenus</taxon>
    </lineage>
</organism>
<dbReference type="InterPro" id="IPR001347">
    <property type="entry name" value="SIS_dom"/>
</dbReference>
<dbReference type="CDD" id="cd05017">
    <property type="entry name" value="SIS_PGI_PMI_1"/>
    <property type="match status" value="1"/>
</dbReference>
<dbReference type="NCBIfam" id="TIGR02128">
    <property type="entry name" value="G6PI_arch"/>
    <property type="match status" value="1"/>
</dbReference>
<evidence type="ECO:0000256" key="1">
    <source>
        <dbReference type="ARBA" id="ARBA00010523"/>
    </source>
</evidence>
<dbReference type="EMBL" id="JZWS02000007">
    <property type="protein sequence ID" value="MCL7344371.1"/>
    <property type="molecule type" value="Genomic_DNA"/>
</dbReference>
<dbReference type="EMBL" id="JZWS01000022">
    <property type="protein sequence ID" value="KJR79106.1"/>
    <property type="molecule type" value="Genomic_DNA"/>
</dbReference>
<dbReference type="PATRIC" id="fig|1326980.8.peg.935"/>
<evidence type="ECO:0000313" key="4">
    <source>
        <dbReference type="EMBL" id="KJR79106.1"/>
    </source>
</evidence>
<dbReference type="GO" id="GO:0004476">
    <property type="term" value="F:mannose-6-phosphate isomerase activity"/>
    <property type="evidence" value="ECO:0007669"/>
    <property type="project" value="InterPro"/>
</dbReference>
<dbReference type="Pfam" id="PF10432">
    <property type="entry name" value="bact-PGI_C"/>
    <property type="match status" value="1"/>
</dbReference>
<dbReference type="InterPro" id="IPR019490">
    <property type="entry name" value="Glu6P/Mann6P_isomerase_C"/>
</dbReference>
<dbReference type="GO" id="GO:0097367">
    <property type="term" value="F:carbohydrate derivative binding"/>
    <property type="evidence" value="ECO:0007669"/>
    <property type="project" value="InterPro"/>
</dbReference>
<protein>
    <submittedName>
        <fullName evidence="5">Bifunctional phosphoglucose/phosphomannose isomerase</fullName>
    </submittedName>
</protein>
<accession>A0A0F2LTG8</accession>
<feature type="domain" description="SIS" evidence="3">
    <location>
        <begin position="18"/>
        <end position="161"/>
    </location>
</feature>
<keyword evidence="2 5" id="KW-0413">Isomerase</keyword>
<dbReference type="AlphaFoldDB" id="A0A0F2LTG8"/>
<dbReference type="CDD" id="cd05637">
    <property type="entry name" value="SIS_PGI_PMI_2"/>
    <property type="match status" value="1"/>
</dbReference>
<dbReference type="SUPFAM" id="SSF53697">
    <property type="entry name" value="SIS domain"/>
    <property type="match status" value="1"/>
</dbReference>
<evidence type="ECO:0000313" key="5">
    <source>
        <dbReference type="EMBL" id="MCL7344371.1"/>
    </source>
</evidence>
<dbReference type="Pfam" id="PF01380">
    <property type="entry name" value="SIS"/>
    <property type="match status" value="1"/>
</dbReference>
<evidence type="ECO:0000256" key="2">
    <source>
        <dbReference type="ARBA" id="ARBA00023235"/>
    </source>
</evidence>
<evidence type="ECO:0000259" key="3">
    <source>
        <dbReference type="PROSITE" id="PS51464"/>
    </source>
</evidence>
<dbReference type="NCBIfam" id="NF006422">
    <property type="entry name" value="PRK08674.1-1"/>
    <property type="match status" value="1"/>
</dbReference>
<reference evidence="5" key="2">
    <citation type="submission" date="2022-05" db="EMBL/GenBank/DDBJ databases">
        <title>Metagenome Sequencing of an Archaeal-Dominated Microbial Community from a Hot Spring at the Los Azufres Geothermal Field, Mexico.</title>
        <authorList>
            <person name="Marin-Paredes R."/>
            <person name="Martinez-Romero E."/>
            <person name="Servin-Garciduenas L.E."/>
        </authorList>
    </citation>
    <scope>NUCLEOTIDE SEQUENCE</scope>
    <source>
        <strain evidence="5">AZ1-454</strain>
    </source>
</reference>
<comment type="similarity">
    <text evidence="1">Belongs to the PGI/PMI family.</text>
</comment>
<comment type="caution">
    <text evidence="4">The sequence shown here is derived from an EMBL/GenBank/DDBJ whole genome shotgun (WGS) entry which is preliminary data.</text>
</comment>
<dbReference type="GO" id="GO:1901135">
    <property type="term" value="P:carbohydrate derivative metabolic process"/>
    <property type="evidence" value="ECO:0007669"/>
    <property type="project" value="InterPro"/>
</dbReference>
<proteinExistence type="inferred from homology"/>
<dbReference type="Gene3D" id="3.40.50.10490">
    <property type="entry name" value="Glucose-6-phosphate isomerase like protein, domain 1"/>
    <property type="match status" value="2"/>
</dbReference>
<dbReference type="InterPro" id="IPR046348">
    <property type="entry name" value="SIS_dom_sf"/>
</dbReference>
<gene>
    <name evidence="5" type="ORF">TQ35_007355</name>
    <name evidence="4" type="ORF">TQ35_03650</name>
</gene>
<reference evidence="4" key="1">
    <citation type="submission" date="2015-03" db="EMBL/GenBank/DDBJ databases">
        <title>Metagenome Sequencing of an Archaeal-Dominated Microbial Community from a Hot Spring at the Los Azufres Geothermal Field, Mexico.</title>
        <authorList>
            <person name="Servin-Garciduenas L.E."/>
            <person name="Martinez-Romero E."/>
        </authorList>
    </citation>
    <scope>NUCLEOTIDE SEQUENCE [LARGE SCALE GENOMIC DNA]</scope>
    <source>
        <strain evidence="4">AZ1-454</strain>
    </source>
</reference>
<name>A0A0F2LTG8_9CREN</name>